<evidence type="ECO:0000313" key="4">
    <source>
        <dbReference type="EMBL" id="CAB4339259.1"/>
    </source>
</evidence>
<evidence type="ECO:0000313" key="8">
    <source>
        <dbReference type="EMBL" id="CAB5011925.1"/>
    </source>
</evidence>
<feature type="domain" description="WYL" evidence="1">
    <location>
        <begin position="138"/>
        <end position="202"/>
    </location>
</feature>
<feature type="domain" description="PafC HTH" evidence="2">
    <location>
        <begin position="4"/>
        <end position="116"/>
    </location>
</feature>
<evidence type="ECO:0000313" key="7">
    <source>
        <dbReference type="EMBL" id="CAB4850812.1"/>
    </source>
</evidence>
<dbReference type="EMBL" id="CAFBIX010000081">
    <property type="protein sequence ID" value="CAB4850812.1"/>
    <property type="molecule type" value="Genomic_DNA"/>
</dbReference>
<dbReference type="Pfam" id="PF19187">
    <property type="entry name" value="HTH_PafC"/>
    <property type="match status" value="1"/>
</dbReference>
<proteinExistence type="predicted"/>
<dbReference type="EMBL" id="CAESAI010000018">
    <property type="protein sequence ID" value="CAB4339259.1"/>
    <property type="molecule type" value="Genomic_DNA"/>
</dbReference>
<evidence type="ECO:0000313" key="3">
    <source>
        <dbReference type="EMBL" id="CAB4335532.1"/>
    </source>
</evidence>
<evidence type="ECO:0000313" key="6">
    <source>
        <dbReference type="EMBL" id="CAB4801225.1"/>
    </source>
</evidence>
<dbReference type="EMBL" id="CAESAD010000002">
    <property type="protein sequence ID" value="CAB4335532.1"/>
    <property type="molecule type" value="Genomic_DNA"/>
</dbReference>
<dbReference type="EMBL" id="CAEZYC010000075">
    <property type="protein sequence ID" value="CAB4715301.1"/>
    <property type="molecule type" value="Genomic_DNA"/>
</dbReference>
<dbReference type="PIRSF" id="PIRSF016838">
    <property type="entry name" value="PafC"/>
    <property type="match status" value="1"/>
</dbReference>
<dbReference type="InterPro" id="IPR026881">
    <property type="entry name" value="WYL_dom"/>
</dbReference>
<organism evidence="5">
    <name type="scientific">freshwater metagenome</name>
    <dbReference type="NCBI Taxonomy" id="449393"/>
    <lineage>
        <taxon>unclassified sequences</taxon>
        <taxon>metagenomes</taxon>
        <taxon>ecological metagenomes</taxon>
    </lineage>
</organism>
<dbReference type="EMBL" id="CAFAAO010000006">
    <property type="protein sequence ID" value="CAB4801225.1"/>
    <property type="molecule type" value="Genomic_DNA"/>
</dbReference>
<gene>
    <name evidence="5" type="ORF">UFOPK2648_01121</name>
    <name evidence="6" type="ORF">UFOPK3037_00655</name>
    <name evidence="7" type="ORF">UFOPK3278_01322</name>
    <name evidence="4" type="ORF">UFOPK3406_00848</name>
    <name evidence="3" type="ORF">UFOPK3925_00550</name>
    <name evidence="8" type="ORF">UFOPK4097_00372</name>
</gene>
<sequence>MANDLEVLIELLPWLVANNGSSLKEIAEQFDVSEKHALELIGQLVVTGPSQDGGGLVDIDFEDAESIFVTDAKALDRPVKLNSFEAASLIAGLHYLEQFPALADVKVVAGLITKIASVIPNPENLVDVVAAPVSAAVVVEVEQAIASHVAIEISYAAVSKDDVSQRKVDPVAMYVRDDFTYLRAWCRTSQAWRNFRLDRVVAISSTAEPIDIPEAIEVREAIRDYLGVIELDKAYYGTLDQVDILSFKEYMWHAVEVELKVYSRDWLISLVLASGGRMRAVGPPDLVAGVIERAKGWE</sequence>
<dbReference type="InterPro" id="IPR043839">
    <property type="entry name" value="PafC_HTH"/>
</dbReference>
<name>A0A6J6QU38_9ZZZZ</name>
<accession>A0A6J6QU38</accession>
<evidence type="ECO:0000259" key="2">
    <source>
        <dbReference type="Pfam" id="PF19187"/>
    </source>
</evidence>
<reference evidence="5" key="1">
    <citation type="submission" date="2020-05" db="EMBL/GenBank/DDBJ databases">
        <authorList>
            <person name="Chiriac C."/>
            <person name="Salcher M."/>
            <person name="Ghai R."/>
            <person name="Kavagutti S V."/>
        </authorList>
    </citation>
    <scope>NUCLEOTIDE SEQUENCE</scope>
</reference>
<dbReference type="InterPro" id="IPR051534">
    <property type="entry name" value="CBASS_pafABC_assoc_protein"/>
</dbReference>
<dbReference type="PANTHER" id="PTHR34580:SF1">
    <property type="entry name" value="PROTEIN PAFC"/>
    <property type="match status" value="1"/>
</dbReference>
<dbReference type="AlphaFoldDB" id="A0A6J6QU38"/>
<evidence type="ECO:0000313" key="5">
    <source>
        <dbReference type="EMBL" id="CAB4715301.1"/>
    </source>
</evidence>
<dbReference type="PANTHER" id="PTHR34580">
    <property type="match status" value="1"/>
</dbReference>
<dbReference type="Pfam" id="PF13280">
    <property type="entry name" value="WYL"/>
    <property type="match status" value="1"/>
</dbReference>
<dbReference type="InterPro" id="IPR028349">
    <property type="entry name" value="PafC-like"/>
</dbReference>
<dbReference type="EMBL" id="CAFBPK010000003">
    <property type="protein sequence ID" value="CAB5011925.1"/>
    <property type="molecule type" value="Genomic_DNA"/>
</dbReference>
<protein>
    <submittedName>
        <fullName evidence="5">Unannotated protein</fullName>
    </submittedName>
</protein>
<evidence type="ECO:0000259" key="1">
    <source>
        <dbReference type="Pfam" id="PF13280"/>
    </source>
</evidence>
<dbReference type="PROSITE" id="PS52050">
    <property type="entry name" value="WYL"/>
    <property type="match status" value="1"/>
</dbReference>